<protein>
    <recommendedName>
        <fullName evidence="3">Excreted virulence factor EspC (Type VII ESX diderm)</fullName>
    </recommendedName>
</protein>
<proteinExistence type="predicted"/>
<name>A0ABQ3ZY76_9ACTN</name>
<comment type="caution">
    <text evidence="1">The sequence shown here is derived from an EMBL/GenBank/DDBJ whole genome shotgun (WGS) entry which is preliminary data.</text>
</comment>
<evidence type="ECO:0000313" key="2">
    <source>
        <dbReference type="Proteomes" id="UP000603200"/>
    </source>
</evidence>
<evidence type="ECO:0008006" key="3">
    <source>
        <dbReference type="Google" id="ProtNLM"/>
    </source>
</evidence>
<reference evidence="1 2" key="1">
    <citation type="submission" date="2021-01" db="EMBL/GenBank/DDBJ databases">
        <title>Whole genome shotgun sequence of Actinoplanes humidus NBRC 14915.</title>
        <authorList>
            <person name="Komaki H."/>
            <person name="Tamura T."/>
        </authorList>
    </citation>
    <scope>NUCLEOTIDE SEQUENCE [LARGE SCALE GENOMIC DNA]</scope>
    <source>
        <strain evidence="1 2">NBRC 14915</strain>
    </source>
</reference>
<keyword evidence="2" id="KW-1185">Reference proteome</keyword>
<evidence type="ECO:0000313" key="1">
    <source>
        <dbReference type="EMBL" id="GIE23348.1"/>
    </source>
</evidence>
<sequence>MAADGVQMPIDAVRGHAATVDNVGAAMEQARGAVHEVTMDTGAFGQLCQFLPAILSPVFGMVVDALDGSIDALHETADGLRATANGASVTDENTAKSVGSTLKLPL</sequence>
<organism evidence="1 2">
    <name type="scientific">Winogradskya humida</name>
    <dbReference type="NCBI Taxonomy" id="113566"/>
    <lineage>
        <taxon>Bacteria</taxon>
        <taxon>Bacillati</taxon>
        <taxon>Actinomycetota</taxon>
        <taxon>Actinomycetes</taxon>
        <taxon>Micromonosporales</taxon>
        <taxon>Micromonosporaceae</taxon>
        <taxon>Winogradskya</taxon>
    </lineage>
</organism>
<gene>
    <name evidence="1" type="ORF">Ahu01nite_064500</name>
</gene>
<dbReference type="RefSeq" id="WP_203840403.1">
    <property type="nucleotide sequence ID" value="NZ_BAAATV010000009.1"/>
</dbReference>
<accession>A0ABQ3ZY76</accession>
<dbReference type="Proteomes" id="UP000603200">
    <property type="component" value="Unassembled WGS sequence"/>
</dbReference>
<dbReference type="EMBL" id="BOMN01000089">
    <property type="protein sequence ID" value="GIE23348.1"/>
    <property type="molecule type" value="Genomic_DNA"/>
</dbReference>